<organism evidence="2 3">
    <name type="scientific">Dictyocaulus viviparus</name>
    <name type="common">Bovine lungworm</name>
    <dbReference type="NCBI Taxonomy" id="29172"/>
    <lineage>
        <taxon>Eukaryota</taxon>
        <taxon>Metazoa</taxon>
        <taxon>Ecdysozoa</taxon>
        <taxon>Nematoda</taxon>
        <taxon>Chromadorea</taxon>
        <taxon>Rhabditida</taxon>
        <taxon>Rhabditina</taxon>
        <taxon>Rhabditomorpha</taxon>
        <taxon>Strongyloidea</taxon>
        <taxon>Metastrongylidae</taxon>
        <taxon>Dictyocaulus</taxon>
    </lineage>
</organism>
<feature type="domain" description="TAR DNA-binding protein 43 N-terminal" evidence="1">
    <location>
        <begin position="25"/>
        <end position="86"/>
    </location>
</feature>
<gene>
    <name evidence="2" type="ORF">DICVIV_11207</name>
</gene>
<evidence type="ECO:0000313" key="3">
    <source>
        <dbReference type="Proteomes" id="UP000053766"/>
    </source>
</evidence>
<reference evidence="2 3" key="1">
    <citation type="submission" date="2013-11" db="EMBL/GenBank/DDBJ databases">
        <title>Draft genome of the bovine lungworm Dictyocaulus viviparus.</title>
        <authorList>
            <person name="Mitreva M."/>
        </authorList>
    </citation>
    <scope>NUCLEOTIDE SEQUENCE [LARGE SCALE GENOMIC DNA]</scope>
    <source>
        <strain evidence="2 3">HannoverDv2000</strain>
    </source>
</reference>
<dbReference type="InterPro" id="IPR041105">
    <property type="entry name" value="TDP-43_N"/>
</dbReference>
<dbReference type="Pfam" id="PF18694">
    <property type="entry name" value="TDP-43_N"/>
    <property type="match status" value="1"/>
</dbReference>
<dbReference type="AlphaFoldDB" id="A0A0D8XGF6"/>
<proteinExistence type="predicted"/>
<reference evidence="3" key="2">
    <citation type="journal article" date="2016" name="Sci. Rep.">
        <title>Dictyocaulus viviparus genome, variome and transcriptome elucidate lungworm biology and support future intervention.</title>
        <authorList>
            <person name="McNulty S.N."/>
            <person name="Strube C."/>
            <person name="Rosa B.A."/>
            <person name="Martin J.C."/>
            <person name="Tyagi R."/>
            <person name="Choi Y.J."/>
            <person name="Wang Q."/>
            <person name="Hallsworth Pepin K."/>
            <person name="Zhang X."/>
            <person name="Ozersky P."/>
            <person name="Wilson R.K."/>
            <person name="Sternberg P.W."/>
            <person name="Gasser R.B."/>
            <person name="Mitreva M."/>
        </authorList>
    </citation>
    <scope>NUCLEOTIDE SEQUENCE [LARGE SCALE GENOMIC DNA]</scope>
    <source>
        <strain evidence="3">HannoverDv2000</strain>
    </source>
</reference>
<name>A0A0D8XGF6_DICVI</name>
<protein>
    <recommendedName>
        <fullName evidence="1">TAR DNA-binding protein 43 N-terminal domain-containing protein</fullName>
    </recommendedName>
</protein>
<dbReference type="EMBL" id="KN716624">
    <property type="protein sequence ID" value="KJH42792.1"/>
    <property type="molecule type" value="Genomic_DNA"/>
</dbReference>
<evidence type="ECO:0000313" key="2">
    <source>
        <dbReference type="EMBL" id="KJH42792.1"/>
    </source>
</evidence>
<dbReference type="STRING" id="29172.A0A0D8XGF6"/>
<dbReference type="Proteomes" id="UP000053766">
    <property type="component" value="Unassembled WGS sequence"/>
</dbReference>
<sequence length="152" mass="17091">MKNTHPMRIIGGDGFGGAWVRLQIEPVEVASDEGGIVFSSVQSVVPGAHGLYYREGEQRRPLEYDTTTGKVLAPASGWDAQDIYIHLAHGSKHGSHYADYAQASQQFEKNIFAVQKLIEDDECDCQRDPSRNRRLRVNSRQESFTSRALQKR</sequence>
<dbReference type="CDD" id="cd19609">
    <property type="entry name" value="NTD_TDP-43"/>
    <property type="match status" value="1"/>
</dbReference>
<evidence type="ECO:0000259" key="1">
    <source>
        <dbReference type="Pfam" id="PF18694"/>
    </source>
</evidence>
<accession>A0A0D8XGF6</accession>
<keyword evidence="3" id="KW-1185">Reference proteome</keyword>
<dbReference type="OrthoDB" id="2020831at2759"/>